<keyword evidence="3" id="KW-1185">Reference proteome</keyword>
<dbReference type="EMBL" id="JAIWYP010000009">
    <property type="protein sequence ID" value="KAH3778315.1"/>
    <property type="molecule type" value="Genomic_DNA"/>
</dbReference>
<protein>
    <submittedName>
        <fullName evidence="2">Uncharacterized protein</fullName>
    </submittedName>
</protein>
<organism evidence="2 3">
    <name type="scientific">Dreissena polymorpha</name>
    <name type="common">Zebra mussel</name>
    <name type="synonym">Mytilus polymorpha</name>
    <dbReference type="NCBI Taxonomy" id="45954"/>
    <lineage>
        <taxon>Eukaryota</taxon>
        <taxon>Metazoa</taxon>
        <taxon>Spiralia</taxon>
        <taxon>Lophotrochozoa</taxon>
        <taxon>Mollusca</taxon>
        <taxon>Bivalvia</taxon>
        <taxon>Autobranchia</taxon>
        <taxon>Heteroconchia</taxon>
        <taxon>Euheterodonta</taxon>
        <taxon>Imparidentia</taxon>
        <taxon>Neoheterodontei</taxon>
        <taxon>Myida</taxon>
        <taxon>Dreissenoidea</taxon>
        <taxon>Dreissenidae</taxon>
        <taxon>Dreissena</taxon>
    </lineage>
</organism>
<reference evidence="2" key="1">
    <citation type="journal article" date="2019" name="bioRxiv">
        <title>The Genome of the Zebra Mussel, Dreissena polymorpha: A Resource for Invasive Species Research.</title>
        <authorList>
            <person name="McCartney M.A."/>
            <person name="Auch B."/>
            <person name="Kono T."/>
            <person name="Mallez S."/>
            <person name="Zhang Y."/>
            <person name="Obille A."/>
            <person name="Becker A."/>
            <person name="Abrahante J.E."/>
            <person name="Garbe J."/>
            <person name="Badalamenti J.P."/>
            <person name="Herman A."/>
            <person name="Mangelson H."/>
            <person name="Liachko I."/>
            <person name="Sullivan S."/>
            <person name="Sone E.D."/>
            <person name="Koren S."/>
            <person name="Silverstein K.A.T."/>
            <person name="Beckman K.B."/>
            <person name="Gohl D.M."/>
        </authorList>
    </citation>
    <scope>NUCLEOTIDE SEQUENCE</scope>
    <source>
        <strain evidence="2">Duluth1</strain>
        <tissue evidence="2">Whole animal</tissue>
    </source>
</reference>
<dbReference type="AlphaFoldDB" id="A0A9D4EF31"/>
<evidence type="ECO:0000313" key="2">
    <source>
        <dbReference type="EMBL" id="KAH3778315.1"/>
    </source>
</evidence>
<gene>
    <name evidence="2" type="ORF">DPMN_179770</name>
</gene>
<reference evidence="2" key="2">
    <citation type="submission" date="2020-11" db="EMBL/GenBank/DDBJ databases">
        <authorList>
            <person name="McCartney M.A."/>
            <person name="Auch B."/>
            <person name="Kono T."/>
            <person name="Mallez S."/>
            <person name="Becker A."/>
            <person name="Gohl D.M."/>
            <person name="Silverstein K.A.T."/>
            <person name="Koren S."/>
            <person name="Bechman K.B."/>
            <person name="Herman A."/>
            <person name="Abrahante J.E."/>
            <person name="Garbe J."/>
        </authorList>
    </citation>
    <scope>NUCLEOTIDE SEQUENCE</scope>
    <source>
        <strain evidence="2">Duluth1</strain>
        <tissue evidence="2">Whole animal</tissue>
    </source>
</reference>
<comment type="caution">
    <text evidence="2">The sequence shown here is derived from an EMBL/GenBank/DDBJ whole genome shotgun (WGS) entry which is preliminary data.</text>
</comment>
<name>A0A9D4EF31_DREPO</name>
<feature type="compositionally biased region" description="Polar residues" evidence="1">
    <location>
        <begin position="28"/>
        <end position="47"/>
    </location>
</feature>
<accession>A0A9D4EF31</accession>
<dbReference type="Proteomes" id="UP000828390">
    <property type="component" value="Unassembled WGS sequence"/>
</dbReference>
<proteinExistence type="predicted"/>
<evidence type="ECO:0000256" key="1">
    <source>
        <dbReference type="SAM" id="MobiDB-lite"/>
    </source>
</evidence>
<evidence type="ECO:0000313" key="3">
    <source>
        <dbReference type="Proteomes" id="UP000828390"/>
    </source>
</evidence>
<sequence>MDMTVPDRPGSPRINIWVDAWNTVSTPTIPYQHGQSRLQHGNKTAPTRTFPDQHAPIRIAPDSHGPYRTFMTTTRLNTAAIRSKRVIPGRQ</sequence>
<feature type="region of interest" description="Disordered" evidence="1">
    <location>
        <begin position="28"/>
        <end position="69"/>
    </location>
</feature>